<accession>A0AAN8P0K8</accession>
<name>A0AAN8P0K8_POLSC</name>
<evidence type="ECO:0000256" key="1">
    <source>
        <dbReference type="SAM" id="MobiDB-lite"/>
    </source>
</evidence>
<dbReference type="EMBL" id="JAWJWE010000007">
    <property type="protein sequence ID" value="KAK6632617.1"/>
    <property type="molecule type" value="Genomic_DNA"/>
</dbReference>
<gene>
    <name evidence="2" type="ORF">RUM43_013385</name>
</gene>
<comment type="caution">
    <text evidence="2">The sequence shown here is derived from an EMBL/GenBank/DDBJ whole genome shotgun (WGS) entry which is preliminary data.</text>
</comment>
<proteinExistence type="predicted"/>
<organism evidence="2 3">
    <name type="scientific">Polyplax serrata</name>
    <name type="common">Common mouse louse</name>
    <dbReference type="NCBI Taxonomy" id="468196"/>
    <lineage>
        <taxon>Eukaryota</taxon>
        <taxon>Metazoa</taxon>
        <taxon>Ecdysozoa</taxon>
        <taxon>Arthropoda</taxon>
        <taxon>Hexapoda</taxon>
        <taxon>Insecta</taxon>
        <taxon>Pterygota</taxon>
        <taxon>Neoptera</taxon>
        <taxon>Paraneoptera</taxon>
        <taxon>Psocodea</taxon>
        <taxon>Troctomorpha</taxon>
        <taxon>Phthiraptera</taxon>
        <taxon>Anoplura</taxon>
        <taxon>Polyplacidae</taxon>
        <taxon>Polyplax</taxon>
    </lineage>
</organism>
<feature type="region of interest" description="Disordered" evidence="1">
    <location>
        <begin position="54"/>
        <end position="76"/>
    </location>
</feature>
<evidence type="ECO:0000313" key="3">
    <source>
        <dbReference type="Proteomes" id="UP001372834"/>
    </source>
</evidence>
<protein>
    <submittedName>
        <fullName evidence="2">Uncharacterized protein</fullName>
    </submittedName>
</protein>
<dbReference type="Proteomes" id="UP001372834">
    <property type="component" value="Unassembled WGS sequence"/>
</dbReference>
<reference evidence="2 3" key="1">
    <citation type="submission" date="2023-10" db="EMBL/GenBank/DDBJ databases">
        <title>Genomes of two closely related lineages of the louse Polyplax serrata with different host specificities.</title>
        <authorList>
            <person name="Martinu J."/>
            <person name="Tarabai H."/>
            <person name="Stefka J."/>
            <person name="Hypsa V."/>
        </authorList>
    </citation>
    <scope>NUCLEOTIDE SEQUENCE [LARGE SCALE GENOMIC DNA]</scope>
    <source>
        <strain evidence="2">HR10_N</strain>
    </source>
</reference>
<evidence type="ECO:0000313" key="2">
    <source>
        <dbReference type="EMBL" id="KAK6632617.1"/>
    </source>
</evidence>
<feature type="compositionally biased region" description="Basic and acidic residues" evidence="1">
    <location>
        <begin position="54"/>
        <end position="71"/>
    </location>
</feature>
<dbReference type="AlphaFoldDB" id="A0AAN8P0K8"/>
<sequence>MENTFYPVSLCLAVIRVGGVRIGGFDRQHKTNFTGRLGAGVQIGGRDTLKTKELSKELSGKSEIGNSERNRSTATEAGASTGVKVFKLRLLLPYKSFGFREYNKATSSALNSLKRGSAKKLDFFKRYDIETQIETLTMTPSPIRSRVQPPLPSIPYFISEPYTAHNN</sequence>